<feature type="compositionally biased region" description="Basic and acidic residues" evidence="1">
    <location>
        <begin position="43"/>
        <end position="56"/>
    </location>
</feature>
<evidence type="ECO:0000256" key="1">
    <source>
        <dbReference type="SAM" id="MobiDB-lite"/>
    </source>
</evidence>
<dbReference type="Gene3D" id="3.10.20.90">
    <property type="entry name" value="Phosphatidylinositol 3-kinase Catalytic Subunit, Chain A, domain 1"/>
    <property type="match status" value="1"/>
</dbReference>
<sequence length="174" mass="18739">MEAVSSPPHRVCPPARVDEPPKRKMAPSQQTAQGTKPAHQRPKKDAHPDVASKATERGPIADAPMPPSSTLNNDAAGKALPDLENTSSAGIICGLEGSSHTEAINLSNWDDAEAFFSDLPKVFSSRWNKSGDVSIVYQDIDGDWMLFQPSEPWQLLVCAATQLLLSSRSFVMGS</sequence>
<accession>A0A7S1SMG4</accession>
<evidence type="ECO:0008006" key="3">
    <source>
        <dbReference type="Google" id="ProtNLM"/>
    </source>
</evidence>
<organism evidence="2">
    <name type="scientific">Tetraselmis chuii</name>
    <dbReference type="NCBI Taxonomy" id="63592"/>
    <lineage>
        <taxon>Eukaryota</taxon>
        <taxon>Viridiplantae</taxon>
        <taxon>Chlorophyta</taxon>
        <taxon>core chlorophytes</taxon>
        <taxon>Chlorodendrophyceae</taxon>
        <taxon>Chlorodendrales</taxon>
        <taxon>Chlorodendraceae</taxon>
        <taxon>Tetraselmis</taxon>
    </lineage>
</organism>
<proteinExistence type="predicted"/>
<reference evidence="2" key="1">
    <citation type="submission" date="2021-01" db="EMBL/GenBank/DDBJ databases">
        <authorList>
            <person name="Corre E."/>
            <person name="Pelletier E."/>
            <person name="Niang G."/>
            <person name="Scheremetjew M."/>
            <person name="Finn R."/>
            <person name="Kale V."/>
            <person name="Holt S."/>
            <person name="Cochrane G."/>
            <person name="Meng A."/>
            <person name="Brown T."/>
            <person name="Cohen L."/>
        </authorList>
    </citation>
    <scope>NUCLEOTIDE SEQUENCE</scope>
    <source>
        <strain evidence="2">PLY429</strain>
    </source>
</reference>
<evidence type="ECO:0000313" key="2">
    <source>
        <dbReference type="EMBL" id="CAD9202608.1"/>
    </source>
</evidence>
<feature type="region of interest" description="Disordered" evidence="1">
    <location>
        <begin position="1"/>
        <end position="82"/>
    </location>
</feature>
<name>A0A7S1SMG4_9CHLO</name>
<gene>
    <name evidence="2" type="ORF">TCHU04912_LOCUS4841</name>
</gene>
<dbReference type="EMBL" id="HBGG01009605">
    <property type="protein sequence ID" value="CAD9202608.1"/>
    <property type="molecule type" value="Transcribed_RNA"/>
</dbReference>
<dbReference type="AlphaFoldDB" id="A0A7S1SMG4"/>
<protein>
    <recommendedName>
        <fullName evidence="3">PB1 domain-containing protein</fullName>
    </recommendedName>
</protein>